<organism evidence="3 4">
    <name type="scientific">Austropuccinia psidii MF-1</name>
    <dbReference type="NCBI Taxonomy" id="1389203"/>
    <lineage>
        <taxon>Eukaryota</taxon>
        <taxon>Fungi</taxon>
        <taxon>Dikarya</taxon>
        <taxon>Basidiomycota</taxon>
        <taxon>Pucciniomycotina</taxon>
        <taxon>Pucciniomycetes</taxon>
        <taxon>Pucciniales</taxon>
        <taxon>Sphaerophragmiaceae</taxon>
        <taxon>Austropuccinia</taxon>
    </lineage>
</organism>
<evidence type="ECO:0000256" key="1">
    <source>
        <dbReference type="ARBA" id="ARBA00022679"/>
    </source>
</evidence>
<keyword evidence="1" id="KW-0808">Transferase</keyword>
<gene>
    <name evidence="3" type="ORF">O181_011495</name>
</gene>
<evidence type="ECO:0000313" key="4">
    <source>
        <dbReference type="Proteomes" id="UP000765509"/>
    </source>
</evidence>
<keyword evidence="4" id="KW-1185">Reference proteome</keyword>
<evidence type="ECO:0008006" key="5">
    <source>
        <dbReference type="Google" id="ProtNLM"/>
    </source>
</evidence>
<dbReference type="Proteomes" id="UP000765509">
    <property type="component" value="Unassembled WGS sequence"/>
</dbReference>
<dbReference type="EMBL" id="AVOT02002858">
    <property type="protein sequence ID" value="MBW0471780.1"/>
    <property type="molecule type" value="Genomic_DNA"/>
</dbReference>
<protein>
    <recommendedName>
        <fullName evidence="5">Carbohydrate kinase FGGY N-terminal domain-containing protein</fullName>
    </recommendedName>
</protein>
<dbReference type="GO" id="GO:0005997">
    <property type="term" value="P:xylulose metabolic process"/>
    <property type="evidence" value="ECO:0007669"/>
    <property type="project" value="TreeGrafter"/>
</dbReference>
<dbReference type="OrthoDB" id="1728974at2759"/>
<dbReference type="Gene3D" id="3.30.420.40">
    <property type="match status" value="1"/>
</dbReference>
<name>A0A9Q3BW05_9BASI</name>
<sequence>MTDQATYTFTSPHLTAASMDYSTTPSSSRLHDTNNSSQRPYFLSLDLTTQRLGLIIVDEHLDVILADEINFDSDLPEYCTQQGCQTDGESSTLPIHMYVKALDMLLIKVSAKVELQRVKCISGSAQQQTLVWWSKAASTLLSRLAPQKTLHDQLPFEQTWTLPNPPNNDATTPALVHSLEWMIGGSERMAQRTGGRAFYRSAGLRRTILVTVRAIALRVI</sequence>
<dbReference type="PANTHER" id="PTHR10196:SF57">
    <property type="entry name" value="XYLULOSE KINASE"/>
    <property type="match status" value="1"/>
</dbReference>
<comment type="caution">
    <text evidence="3">The sequence shown here is derived from an EMBL/GenBank/DDBJ whole genome shotgun (WGS) entry which is preliminary data.</text>
</comment>
<evidence type="ECO:0000256" key="2">
    <source>
        <dbReference type="ARBA" id="ARBA00022777"/>
    </source>
</evidence>
<keyword evidence="2" id="KW-0418">Kinase</keyword>
<evidence type="ECO:0000313" key="3">
    <source>
        <dbReference type="EMBL" id="MBW0471780.1"/>
    </source>
</evidence>
<proteinExistence type="predicted"/>
<dbReference type="AlphaFoldDB" id="A0A9Q3BW05"/>
<dbReference type="GO" id="GO:0004856">
    <property type="term" value="F:D-xylulokinase activity"/>
    <property type="evidence" value="ECO:0007669"/>
    <property type="project" value="TreeGrafter"/>
</dbReference>
<dbReference type="GO" id="GO:0005829">
    <property type="term" value="C:cytosol"/>
    <property type="evidence" value="ECO:0007669"/>
    <property type="project" value="TreeGrafter"/>
</dbReference>
<dbReference type="PANTHER" id="PTHR10196">
    <property type="entry name" value="SUGAR KINASE"/>
    <property type="match status" value="1"/>
</dbReference>
<accession>A0A9Q3BW05</accession>
<reference evidence="3" key="1">
    <citation type="submission" date="2021-03" db="EMBL/GenBank/DDBJ databases">
        <title>Draft genome sequence of rust myrtle Austropuccinia psidii MF-1, a brazilian biotype.</title>
        <authorList>
            <person name="Quecine M.C."/>
            <person name="Pachon D.M.R."/>
            <person name="Bonatelli M.L."/>
            <person name="Correr F.H."/>
            <person name="Franceschini L.M."/>
            <person name="Leite T.F."/>
            <person name="Margarido G.R.A."/>
            <person name="Almeida C.A."/>
            <person name="Ferrarezi J.A."/>
            <person name="Labate C.A."/>
        </authorList>
    </citation>
    <scope>NUCLEOTIDE SEQUENCE</scope>
    <source>
        <strain evidence="3">MF-1</strain>
    </source>
</reference>